<dbReference type="STRING" id="4999.A0A1Y1U958"/>
<dbReference type="Gene3D" id="2.60.40.1760">
    <property type="entry name" value="glycosyl hydrolase (family 31)"/>
    <property type="match status" value="1"/>
</dbReference>
<comment type="similarity">
    <text evidence="1 6">Belongs to the glycosyl hydrolase 31 family.</text>
</comment>
<dbReference type="Pfam" id="PF21365">
    <property type="entry name" value="Glyco_hydro_31_3rd"/>
    <property type="match status" value="1"/>
</dbReference>
<accession>A0A1Y1U958</accession>
<evidence type="ECO:0000256" key="4">
    <source>
        <dbReference type="ARBA" id="ARBA00023295"/>
    </source>
</evidence>
<dbReference type="PANTHER" id="PTHR22762">
    <property type="entry name" value="ALPHA-GLUCOSIDASE"/>
    <property type="match status" value="1"/>
</dbReference>
<keyword evidence="3" id="KW-0325">Glycoprotein</keyword>
<dbReference type="InterPro" id="IPR025887">
    <property type="entry name" value="Glyco_hydro_31_N_dom"/>
</dbReference>
<dbReference type="PROSITE" id="PS00129">
    <property type="entry name" value="GLYCOSYL_HYDROL_F31_1"/>
    <property type="match status" value="1"/>
</dbReference>
<dbReference type="InterPro" id="IPR013780">
    <property type="entry name" value="Glyco_hydro_b"/>
</dbReference>
<proteinExistence type="inferred from homology"/>
<protein>
    <recommendedName>
        <fullName evidence="5">Maltase</fullName>
    </recommendedName>
</protein>
<feature type="domain" description="Glycoside hydrolase family 31 N-terminal" evidence="8">
    <location>
        <begin position="102"/>
        <end position="263"/>
    </location>
</feature>
<dbReference type="GO" id="GO:0004553">
    <property type="term" value="F:hydrolase activity, hydrolyzing O-glycosyl compounds"/>
    <property type="evidence" value="ECO:0007669"/>
    <property type="project" value="InterPro"/>
</dbReference>
<evidence type="ECO:0000256" key="5">
    <source>
        <dbReference type="ARBA" id="ARBA00041343"/>
    </source>
</evidence>
<dbReference type="GO" id="GO:0005975">
    <property type="term" value="P:carbohydrate metabolic process"/>
    <property type="evidence" value="ECO:0007669"/>
    <property type="project" value="InterPro"/>
</dbReference>
<sequence>MSRGIPHPQTSFNGLLVMPYRSRDITGYAGYNLTNVKCGKTSLTGELRLTAAQHAFGQDIDELVLLVEAQDAKRLHVHIYDKAEKQYQIPQDVLAQPTGSVEFSSCDLTFNYEHSPFTFWITRGSEVLFDTRPSNIPIYKDAVKVTTTGGTPAEPFTDPDDDIPFIDADGNDTRTRMPAHPLIFSDQYIQLSTALPSPANIFGLGEVISSSGFRRDDELTIATMWNRDSGGSPTNQTLYGSHPFYLDVREQSHGVALRNSHGMDVIMRSGVLEYRILGGTLDLYFFAGPTPLAVVEQYSAFTGKPTQMPYWAFGYHMLRWEGAFKTIDGVKEVVENMRKADIPYEVIWSDLDHMDGRKNWTCNPDGFEPLKFREFVEWLHDHHQRFVPLVDVAVGKVEGYAPYEDGAQDDVFVHTADGSEFVGRVWPGATVFPDWTHSKTIEWWTKQNAKFHAKVPFDGLWLDMNEPANFSNPAPGVPVLVEDNLDSPPYAVHDGWKGLKRMSINPSAKNADGSRHYHMHNTYGYRENLATRKGLLELSDRPFILSRSSFPGLGQVSAHWLGDNYSTWQSMRDSIQGVLQFQLYQVPMTGPDACGFAGTATEELANRWLQLAAFYPFYRNHNADGAGDQFPYLWPGVADATRKVIKARYSLLPYWETLFKEAHLHGTPPLRPLFFDFPSVKQYDAQFLVGSSLLVTPVLHEGATKVRGHFPSDNGTQWRHWWTHELVVPGNDGTAELDAPLGEIPVHVRSGSVVLIYNEPKYTLKETREGSYGLVIHLNAEGEAQSVYHVDDGLTNGPCTTVEVRASGGKIALLSSGDYNVPTLLTSVKILNVENRPVAVRCGDLCCNLSQWEGKTGTAWLETAIDLNKSALIAWA</sequence>
<evidence type="ECO:0000256" key="1">
    <source>
        <dbReference type="ARBA" id="ARBA00007806"/>
    </source>
</evidence>
<dbReference type="OrthoDB" id="5839090at2759"/>
<keyword evidence="4 6" id="KW-0326">Glycosidase</keyword>
<organism evidence="10 11">
    <name type="scientific">Kockovaella imperatae</name>
    <dbReference type="NCBI Taxonomy" id="4999"/>
    <lineage>
        <taxon>Eukaryota</taxon>
        <taxon>Fungi</taxon>
        <taxon>Dikarya</taxon>
        <taxon>Basidiomycota</taxon>
        <taxon>Agaricomycotina</taxon>
        <taxon>Tremellomycetes</taxon>
        <taxon>Tremellales</taxon>
        <taxon>Cuniculitremaceae</taxon>
        <taxon>Kockovaella</taxon>
    </lineage>
</organism>
<keyword evidence="2 6" id="KW-0378">Hydrolase</keyword>
<dbReference type="InParanoid" id="A0A1Y1U958"/>
<comment type="caution">
    <text evidence="10">The sequence shown here is derived from an EMBL/GenBank/DDBJ whole genome shotgun (WGS) entry which is preliminary data.</text>
</comment>
<feature type="domain" description="Glycoside hydrolase family 31 TIM barrel" evidence="7">
    <location>
        <begin position="305"/>
        <end position="657"/>
    </location>
</feature>
<dbReference type="Pfam" id="PF01055">
    <property type="entry name" value="Glyco_hydro_31_2nd"/>
    <property type="match status" value="1"/>
</dbReference>
<reference evidence="10 11" key="1">
    <citation type="submission" date="2017-03" db="EMBL/GenBank/DDBJ databases">
        <title>Widespread Adenine N6-methylation of Active Genes in Fungi.</title>
        <authorList>
            <consortium name="DOE Joint Genome Institute"/>
            <person name="Mondo S.J."/>
            <person name="Dannebaum R.O."/>
            <person name="Kuo R.C."/>
            <person name="Louie K.B."/>
            <person name="Bewick A.J."/>
            <person name="Labutti K."/>
            <person name="Haridas S."/>
            <person name="Kuo A."/>
            <person name="Salamov A."/>
            <person name="Ahrendt S.R."/>
            <person name="Lau R."/>
            <person name="Bowen B.P."/>
            <person name="Lipzen A."/>
            <person name="Sullivan W."/>
            <person name="Andreopoulos W.B."/>
            <person name="Clum A."/>
            <person name="Lindquist E."/>
            <person name="Daum C."/>
            <person name="Northen T.R."/>
            <person name="Ramamoorthy G."/>
            <person name="Schmitz R.J."/>
            <person name="Gryganskyi A."/>
            <person name="Culley D."/>
            <person name="Magnuson J."/>
            <person name="James T.Y."/>
            <person name="O'Malley M.A."/>
            <person name="Stajich J.E."/>
            <person name="Spatafora J.W."/>
            <person name="Visel A."/>
            <person name="Grigoriev I.V."/>
        </authorList>
    </citation>
    <scope>NUCLEOTIDE SEQUENCE [LARGE SCALE GENOMIC DNA]</scope>
    <source>
        <strain evidence="10 11">NRRL Y-17943</strain>
    </source>
</reference>
<dbReference type="RefSeq" id="XP_021868836.1">
    <property type="nucleotide sequence ID" value="XM_022019189.1"/>
</dbReference>
<dbReference type="AlphaFoldDB" id="A0A1Y1U958"/>
<dbReference type="GO" id="GO:0030246">
    <property type="term" value="F:carbohydrate binding"/>
    <property type="evidence" value="ECO:0007669"/>
    <property type="project" value="InterPro"/>
</dbReference>
<dbReference type="SUPFAM" id="SSF51445">
    <property type="entry name" value="(Trans)glycosidases"/>
    <property type="match status" value="1"/>
</dbReference>
<dbReference type="Gene3D" id="2.60.40.1180">
    <property type="entry name" value="Golgi alpha-mannosidase II"/>
    <property type="match status" value="2"/>
</dbReference>
<dbReference type="FunCoup" id="A0A1Y1U958">
    <property type="interactions" value="38"/>
</dbReference>
<evidence type="ECO:0000256" key="6">
    <source>
        <dbReference type="RuleBase" id="RU361185"/>
    </source>
</evidence>
<dbReference type="CDD" id="cd06602">
    <property type="entry name" value="GH31_MGAM_SI_GAA"/>
    <property type="match status" value="1"/>
</dbReference>
<dbReference type="InterPro" id="IPR000322">
    <property type="entry name" value="Glyco_hydro_31_TIM"/>
</dbReference>
<dbReference type="InterPro" id="IPR017853">
    <property type="entry name" value="GH"/>
</dbReference>
<dbReference type="InterPro" id="IPR048395">
    <property type="entry name" value="Glyco_hydro_31_C"/>
</dbReference>
<gene>
    <name evidence="10" type="ORF">BD324DRAFT_683509</name>
</gene>
<dbReference type="Pfam" id="PF13802">
    <property type="entry name" value="Gal_mutarotas_2"/>
    <property type="match status" value="1"/>
</dbReference>
<dbReference type="SUPFAM" id="SSF51011">
    <property type="entry name" value="Glycosyl hydrolase domain"/>
    <property type="match status" value="1"/>
</dbReference>
<evidence type="ECO:0000259" key="9">
    <source>
        <dbReference type="Pfam" id="PF21365"/>
    </source>
</evidence>
<dbReference type="GeneID" id="33560998"/>
<evidence type="ECO:0000256" key="3">
    <source>
        <dbReference type="ARBA" id="ARBA00023180"/>
    </source>
</evidence>
<keyword evidence="11" id="KW-1185">Reference proteome</keyword>
<dbReference type="SUPFAM" id="SSF74650">
    <property type="entry name" value="Galactose mutarotase-like"/>
    <property type="match status" value="1"/>
</dbReference>
<dbReference type="InterPro" id="IPR011013">
    <property type="entry name" value="Gal_mutarotase_sf_dom"/>
</dbReference>
<name>A0A1Y1U958_9TREE</name>
<dbReference type="Proteomes" id="UP000193218">
    <property type="component" value="Unassembled WGS sequence"/>
</dbReference>
<evidence type="ECO:0000313" key="10">
    <source>
        <dbReference type="EMBL" id="ORX34573.1"/>
    </source>
</evidence>
<evidence type="ECO:0000256" key="2">
    <source>
        <dbReference type="ARBA" id="ARBA00022801"/>
    </source>
</evidence>
<dbReference type="CDD" id="cd14752">
    <property type="entry name" value="GH31_N"/>
    <property type="match status" value="1"/>
</dbReference>
<dbReference type="PANTHER" id="PTHR22762:SF133">
    <property type="entry name" value="P-TYPE DOMAIN-CONTAINING PROTEIN"/>
    <property type="match status" value="1"/>
</dbReference>
<evidence type="ECO:0000313" key="11">
    <source>
        <dbReference type="Proteomes" id="UP000193218"/>
    </source>
</evidence>
<dbReference type="InterPro" id="IPR030458">
    <property type="entry name" value="Glyco_hydro_31_AS"/>
</dbReference>
<dbReference type="EMBL" id="NBSH01000014">
    <property type="protein sequence ID" value="ORX34573.1"/>
    <property type="molecule type" value="Genomic_DNA"/>
</dbReference>
<evidence type="ECO:0000259" key="7">
    <source>
        <dbReference type="Pfam" id="PF01055"/>
    </source>
</evidence>
<dbReference type="Gene3D" id="3.20.20.80">
    <property type="entry name" value="Glycosidases"/>
    <property type="match status" value="1"/>
</dbReference>
<feature type="domain" description="Glycosyl hydrolase family 31 C-terminal" evidence="9">
    <location>
        <begin position="666"/>
        <end position="754"/>
    </location>
</feature>
<evidence type="ECO:0000259" key="8">
    <source>
        <dbReference type="Pfam" id="PF13802"/>
    </source>
</evidence>